<dbReference type="EMBL" id="BTSY01000006">
    <property type="protein sequence ID" value="GMT34705.1"/>
    <property type="molecule type" value="Genomic_DNA"/>
</dbReference>
<evidence type="ECO:0000313" key="3">
    <source>
        <dbReference type="Proteomes" id="UP001432322"/>
    </source>
</evidence>
<keyword evidence="3" id="KW-1185">Reference proteome</keyword>
<sequence length="123" mass="14090">PRILLVREPNPFHSEPVGSFARLEFVLIIRQPARGHNLRPSYVFDNLLNGVLWFLHLLLLLLPPLSSHWSGFLLNEQFVFLLLLIQLHFLLHLFSPASTTFFDPTDSQALCCPLRPLFSLSSS</sequence>
<name>A0AAV5WVR8_9BILA</name>
<reference evidence="2" key="1">
    <citation type="submission" date="2023-10" db="EMBL/GenBank/DDBJ databases">
        <title>Genome assembly of Pristionchus species.</title>
        <authorList>
            <person name="Yoshida K."/>
            <person name="Sommer R.J."/>
        </authorList>
    </citation>
    <scope>NUCLEOTIDE SEQUENCE</scope>
    <source>
        <strain evidence="2">RS5133</strain>
    </source>
</reference>
<proteinExistence type="predicted"/>
<keyword evidence="1" id="KW-1133">Transmembrane helix</keyword>
<organism evidence="2 3">
    <name type="scientific">Pristionchus fissidentatus</name>
    <dbReference type="NCBI Taxonomy" id="1538716"/>
    <lineage>
        <taxon>Eukaryota</taxon>
        <taxon>Metazoa</taxon>
        <taxon>Ecdysozoa</taxon>
        <taxon>Nematoda</taxon>
        <taxon>Chromadorea</taxon>
        <taxon>Rhabditida</taxon>
        <taxon>Rhabditina</taxon>
        <taxon>Diplogasteromorpha</taxon>
        <taxon>Diplogasteroidea</taxon>
        <taxon>Neodiplogasteridae</taxon>
        <taxon>Pristionchus</taxon>
    </lineage>
</organism>
<comment type="caution">
    <text evidence="2">The sequence shown here is derived from an EMBL/GenBank/DDBJ whole genome shotgun (WGS) entry which is preliminary data.</text>
</comment>
<feature type="non-terminal residue" evidence="2">
    <location>
        <position position="1"/>
    </location>
</feature>
<feature type="transmembrane region" description="Helical" evidence="1">
    <location>
        <begin position="78"/>
        <end position="95"/>
    </location>
</feature>
<accession>A0AAV5WVR8</accession>
<evidence type="ECO:0000313" key="2">
    <source>
        <dbReference type="EMBL" id="GMT34705.1"/>
    </source>
</evidence>
<keyword evidence="1" id="KW-0812">Transmembrane</keyword>
<protein>
    <recommendedName>
        <fullName evidence="4">G protein-coupled receptor</fullName>
    </recommendedName>
</protein>
<dbReference type="Proteomes" id="UP001432322">
    <property type="component" value="Unassembled WGS sequence"/>
</dbReference>
<feature type="transmembrane region" description="Helical" evidence="1">
    <location>
        <begin position="47"/>
        <end position="66"/>
    </location>
</feature>
<gene>
    <name evidence="2" type="ORF">PFISCL1PPCAC_26002</name>
</gene>
<dbReference type="AlphaFoldDB" id="A0AAV5WVR8"/>
<keyword evidence="1" id="KW-0472">Membrane</keyword>
<evidence type="ECO:0008006" key="4">
    <source>
        <dbReference type="Google" id="ProtNLM"/>
    </source>
</evidence>
<evidence type="ECO:0000256" key="1">
    <source>
        <dbReference type="SAM" id="Phobius"/>
    </source>
</evidence>
<feature type="non-terminal residue" evidence="2">
    <location>
        <position position="123"/>
    </location>
</feature>